<comment type="caution">
    <text evidence="1">The sequence shown here is derived from an EMBL/GenBank/DDBJ whole genome shotgun (WGS) entry which is preliminary data.</text>
</comment>
<protein>
    <submittedName>
        <fullName evidence="1">Uncharacterized protein</fullName>
    </submittedName>
</protein>
<name>A0AAV7JS58_9METZ</name>
<dbReference type="Proteomes" id="UP001165289">
    <property type="component" value="Unassembled WGS sequence"/>
</dbReference>
<evidence type="ECO:0000313" key="2">
    <source>
        <dbReference type="Proteomes" id="UP001165289"/>
    </source>
</evidence>
<accession>A0AAV7JS58</accession>
<dbReference type="EMBL" id="JAKMXF010000305">
    <property type="protein sequence ID" value="KAI6651364.1"/>
    <property type="molecule type" value="Genomic_DNA"/>
</dbReference>
<reference evidence="1 2" key="1">
    <citation type="journal article" date="2023" name="BMC Biol.">
        <title>The compact genome of the sponge Oopsacas minuta (Hexactinellida) is lacking key metazoan core genes.</title>
        <authorList>
            <person name="Santini S."/>
            <person name="Schenkelaars Q."/>
            <person name="Jourda C."/>
            <person name="Duchesne M."/>
            <person name="Belahbib H."/>
            <person name="Rocher C."/>
            <person name="Selva M."/>
            <person name="Riesgo A."/>
            <person name="Vervoort M."/>
            <person name="Leys S.P."/>
            <person name="Kodjabachian L."/>
            <person name="Le Bivic A."/>
            <person name="Borchiellini C."/>
            <person name="Claverie J.M."/>
            <person name="Renard E."/>
        </authorList>
    </citation>
    <scope>NUCLEOTIDE SEQUENCE [LARGE SCALE GENOMIC DNA]</scope>
    <source>
        <strain evidence="1">SPO-2</strain>
    </source>
</reference>
<organism evidence="1 2">
    <name type="scientific">Oopsacas minuta</name>
    <dbReference type="NCBI Taxonomy" id="111878"/>
    <lineage>
        <taxon>Eukaryota</taxon>
        <taxon>Metazoa</taxon>
        <taxon>Porifera</taxon>
        <taxon>Hexactinellida</taxon>
        <taxon>Hexasterophora</taxon>
        <taxon>Lyssacinosida</taxon>
        <taxon>Leucopsacidae</taxon>
        <taxon>Oopsacas</taxon>
    </lineage>
</organism>
<proteinExistence type="predicted"/>
<evidence type="ECO:0000313" key="1">
    <source>
        <dbReference type="EMBL" id="KAI6651364.1"/>
    </source>
</evidence>
<gene>
    <name evidence="1" type="ORF">LOD99_5331</name>
</gene>
<dbReference type="AlphaFoldDB" id="A0AAV7JS58"/>
<keyword evidence="2" id="KW-1185">Reference proteome</keyword>
<sequence>MGSIDSTNQEAIPTKFQKLSDEIDGSMFEDLQTQDALTIGSEVTLFATMPSPTQTHQDAIDKLTLMKSQILNSIRTNIPLTDLHRELHMRRDMKSQELFNWQTDRYPST</sequence>